<evidence type="ECO:0000313" key="2">
    <source>
        <dbReference type="EMBL" id="CAA9356119.1"/>
    </source>
</evidence>
<feature type="compositionally biased region" description="Basic and acidic residues" evidence="1">
    <location>
        <begin position="100"/>
        <end position="111"/>
    </location>
</feature>
<feature type="region of interest" description="Disordered" evidence="1">
    <location>
        <begin position="1"/>
        <end position="165"/>
    </location>
</feature>
<feature type="compositionally biased region" description="Basic residues" evidence="1">
    <location>
        <begin position="55"/>
        <end position="64"/>
    </location>
</feature>
<gene>
    <name evidence="2" type="ORF">AVDCRST_MAG40-3182</name>
</gene>
<name>A0A6J4MCP4_9BACT</name>
<dbReference type="EMBL" id="CADCTX010000874">
    <property type="protein sequence ID" value="CAA9356119.1"/>
    <property type="molecule type" value="Genomic_DNA"/>
</dbReference>
<keyword evidence="2" id="KW-0830">Ubiquinone</keyword>
<feature type="compositionally biased region" description="Basic and acidic residues" evidence="1">
    <location>
        <begin position="8"/>
        <end position="18"/>
    </location>
</feature>
<proteinExistence type="predicted"/>
<sequence length="165" mass="17390">GDPGEGGRAPDRPGELHPGDAQGAGHDLQAHGRPAQGHDAVPGREVGALAAVARHAPHAHHRGRQGQVRGVRALPHRLPVELHQARARRGRAGEPVPAGVRDRRVPLHLLRDVPGGVPGGGDPHGAALRERRVQPRGFRVRPGAPHRADAPGERAVGPGRPERRV</sequence>
<evidence type="ECO:0000256" key="1">
    <source>
        <dbReference type="SAM" id="MobiDB-lite"/>
    </source>
</evidence>
<dbReference type="GO" id="GO:0016491">
    <property type="term" value="F:oxidoreductase activity"/>
    <property type="evidence" value="ECO:0007669"/>
    <property type="project" value="UniProtKB-KW"/>
</dbReference>
<dbReference type="EC" id="1.6.5.3" evidence="2"/>
<feature type="non-terminal residue" evidence="2">
    <location>
        <position position="1"/>
    </location>
</feature>
<dbReference type="AlphaFoldDB" id="A0A6J4MCP4"/>
<accession>A0A6J4MCP4</accession>
<feature type="non-terminal residue" evidence="2">
    <location>
        <position position="165"/>
    </location>
</feature>
<reference evidence="2" key="1">
    <citation type="submission" date="2020-02" db="EMBL/GenBank/DDBJ databases">
        <authorList>
            <person name="Meier V. D."/>
        </authorList>
    </citation>
    <scope>NUCLEOTIDE SEQUENCE</scope>
    <source>
        <strain evidence="2">AVDCRST_MAG40</strain>
    </source>
</reference>
<organism evidence="2">
    <name type="scientific">uncultured Gemmatimonadaceae bacterium</name>
    <dbReference type="NCBI Taxonomy" id="246130"/>
    <lineage>
        <taxon>Bacteria</taxon>
        <taxon>Pseudomonadati</taxon>
        <taxon>Gemmatimonadota</taxon>
        <taxon>Gemmatimonadia</taxon>
        <taxon>Gemmatimonadales</taxon>
        <taxon>Gemmatimonadaceae</taxon>
        <taxon>environmental samples</taxon>
    </lineage>
</organism>
<keyword evidence="2" id="KW-0560">Oxidoreductase</keyword>
<protein>
    <submittedName>
        <fullName evidence="2">NADH-ubiquinone oxidoreductase chain I</fullName>
        <ecNumber evidence="2">1.6.5.3</ecNumber>
    </submittedName>
</protein>